<organism evidence="5 6">
    <name type="scientific">Clostridium baratii str. Sullivan</name>
    <dbReference type="NCBI Taxonomy" id="1415775"/>
    <lineage>
        <taxon>Bacteria</taxon>
        <taxon>Bacillati</taxon>
        <taxon>Bacillota</taxon>
        <taxon>Clostridia</taxon>
        <taxon>Eubacteriales</taxon>
        <taxon>Clostridiaceae</taxon>
        <taxon>Clostridium</taxon>
    </lineage>
</organism>
<dbReference type="SUPFAM" id="SSF103190">
    <property type="entry name" value="Sensory domain-like"/>
    <property type="match status" value="1"/>
</dbReference>
<proteinExistence type="inferred from homology"/>
<feature type="domain" description="Putative sugar diacid recognition" evidence="2">
    <location>
        <begin position="2"/>
        <end position="131"/>
    </location>
</feature>
<reference evidence="5 6" key="1">
    <citation type="journal article" date="2015" name="Infect. Genet. Evol.">
        <title>Genomic sequences of six botulinum neurotoxin-producing strains representing three clostridial species illustrate the mobility and diversity of botulinum neurotoxin genes.</title>
        <authorList>
            <person name="Smith T.J."/>
            <person name="Hill K.K."/>
            <person name="Xie G."/>
            <person name="Foley B.T."/>
            <person name="Williamson C.H."/>
            <person name="Foster J.T."/>
            <person name="Johnson S.L."/>
            <person name="Chertkov O."/>
            <person name="Teshima H."/>
            <person name="Gibbons H.S."/>
            <person name="Johnsky L.A."/>
            <person name="Karavis M.A."/>
            <person name="Smith L.A."/>
        </authorList>
    </citation>
    <scope>NUCLEOTIDE SEQUENCE [LARGE SCALE GENOMIC DNA]</scope>
    <source>
        <strain evidence="5 6">Sullivan</strain>
    </source>
</reference>
<evidence type="ECO:0000259" key="3">
    <source>
        <dbReference type="Pfam" id="PF13556"/>
    </source>
</evidence>
<evidence type="ECO:0000313" key="5">
    <source>
        <dbReference type="EMBL" id="AIY83675.1"/>
    </source>
</evidence>
<dbReference type="EMBL" id="CP006905">
    <property type="protein sequence ID" value="AIY83675.1"/>
    <property type="molecule type" value="Genomic_DNA"/>
</dbReference>
<name>A0A0A7FXK0_9CLOT</name>
<dbReference type="Pfam" id="PF17853">
    <property type="entry name" value="GGDEF_2"/>
    <property type="match status" value="1"/>
</dbReference>
<dbReference type="STRING" id="1561.NPD11_1759"/>
<protein>
    <submittedName>
        <fullName evidence="5">Sugar diacid recognition family protein</fullName>
    </submittedName>
</protein>
<dbReference type="KEGG" id="cbv:U729_1242"/>
<dbReference type="HOGENOM" id="CLU_043769_1_1_9"/>
<dbReference type="RefSeq" id="WP_039312566.1">
    <property type="nucleotide sequence ID" value="NZ_CP006905.1"/>
</dbReference>
<dbReference type="OrthoDB" id="212459at2"/>
<dbReference type="Pfam" id="PF13556">
    <property type="entry name" value="HTH_30"/>
    <property type="match status" value="1"/>
</dbReference>
<sequence length="352" mass="41038">MLSRELAQNISKKMMEVIPYNVNIMNEKGVIIGSGDKNRIGNIHKGAVETLEKKCVTEVYKDVGGVKSGVNTPIFFRGNVIGVIGITGDPEDVRQFSKLVSITAELLINQEYTLNEYIIKKKIEEEYIYELLYSNKEYDNDFIQRGKSLGIDLTKKRAVIILDYEREDENFIKVKLDKIISSNEHFINISNNRFAIIAVVDDRFNEKVNRIDKSLNKYKISIGVGSPHKILQNSLIEGIEALNIGQKLYEKNRVNFYSKIKLFYYMDDFFFQDENEEIMNRIRNEGEELFETFIAYFDMNGEKNKIADKLHIHRNTLNYRLKKIEEATSLNLENYIDLFQYLSSYISYKLNN</sequence>
<dbReference type="Proteomes" id="UP000030635">
    <property type="component" value="Chromosome"/>
</dbReference>
<feature type="domain" description="CdaR GGDEF-like" evidence="4">
    <location>
        <begin position="138"/>
        <end position="229"/>
    </location>
</feature>
<dbReference type="InterPro" id="IPR025736">
    <property type="entry name" value="PucR_C-HTH_dom"/>
</dbReference>
<dbReference type="InterPro" id="IPR008599">
    <property type="entry name" value="Diacid_rec"/>
</dbReference>
<dbReference type="InterPro" id="IPR029151">
    <property type="entry name" value="Sensor-like_sf"/>
</dbReference>
<feature type="domain" description="PucR C-terminal helix-turn-helix" evidence="3">
    <location>
        <begin position="289"/>
        <end position="340"/>
    </location>
</feature>
<dbReference type="InterPro" id="IPR042070">
    <property type="entry name" value="PucR_C-HTH_sf"/>
</dbReference>
<dbReference type="Gene3D" id="1.10.10.2840">
    <property type="entry name" value="PucR C-terminal helix-turn-helix domain"/>
    <property type="match status" value="1"/>
</dbReference>
<evidence type="ECO:0000313" key="6">
    <source>
        <dbReference type="Proteomes" id="UP000030635"/>
    </source>
</evidence>
<evidence type="ECO:0000259" key="4">
    <source>
        <dbReference type="Pfam" id="PF17853"/>
    </source>
</evidence>
<dbReference type="PANTHER" id="PTHR33744:SF16">
    <property type="entry name" value="CARBOHYDRATE DIACID REGULATOR"/>
    <property type="match status" value="1"/>
</dbReference>
<accession>A0A0A7FXK0</accession>
<keyword evidence="6" id="KW-1185">Reference proteome</keyword>
<dbReference type="InterPro" id="IPR051448">
    <property type="entry name" value="CdaR-like_regulators"/>
</dbReference>
<evidence type="ECO:0000256" key="1">
    <source>
        <dbReference type="ARBA" id="ARBA00006754"/>
    </source>
</evidence>
<dbReference type="AlphaFoldDB" id="A0A0A7FXK0"/>
<dbReference type="PANTHER" id="PTHR33744">
    <property type="entry name" value="CARBOHYDRATE DIACID REGULATOR"/>
    <property type="match status" value="1"/>
</dbReference>
<comment type="similarity">
    <text evidence="1">Belongs to the CdaR family.</text>
</comment>
<dbReference type="eggNOG" id="COG3835">
    <property type="taxonomic scope" value="Bacteria"/>
</dbReference>
<evidence type="ECO:0000259" key="2">
    <source>
        <dbReference type="Pfam" id="PF05651"/>
    </source>
</evidence>
<dbReference type="InterPro" id="IPR041522">
    <property type="entry name" value="CdaR_GGDEF"/>
</dbReference>
<gene>
    <name evidence="5" type="ORF">U729_1242</name>
</gene>
<dbReference type="Pfam" id="PF05651">
    <property type="entry name" value="Diacid_rec"/>
    <property type="match status" value="1"/>
</dbReference>